<dbReference type="Proteomes" id="UP000198327">
    <property type="component" value="Unassembled WGS sequence"/>
</dbReference>
<keyword evidence="2" id="KW-0596">Phosphopantetheine</keyword>
<evidence type="ECO:0000256" key="4">
    <source>
        <dbReference type="ARBA" id="ARBA00022737"/>
    </source>
</evidence>
<dbReference type="InterPro" id="IPR010071">
    <property type="entry name" value="AA_adenyl_dom"/>
</dbReference>
<dbReference type="InterPro" id="IPR000873">
    <property type="entry name" value="AMP-dep_synth/lig_dom"/>
</dbReference>
<dbReference type="InterPro" id="IPR001242">
    <property type="entry name" value="Condensation_dom"/>
</dbReference>
<dbReference type="FunFam" id="3.40.50.12780:FF:000012">
    <property type="entry name" value="Non-ribosomal peptide synthetase"/>
    <property type="match status" value="1"/>
</dbReference>
<dbReference type="InterPro" id="IPR045851">
    <property type="entry name" value="AMP-bd_C_sf"/>
</dbReference>
<dbReference type="GO" id="GO:0044550">
    <property type="term" value="P:secondary metabolite biosynthetic process"/>
    <property type="evidence" value="ECO:0007669"/>
    <property type="project" value="TreeGrafter"/>
</dbReference>
<dbReference type="PROSITE" id="PS00455">
    <property type="entry name" value="AMP_BINDING"/>
    <property type="match status" value="1"/>
</dbReference>
<protein>
    <submittedName>
        <fullName evidence="7">Non-ribosomal peptide synthase domain TIGR01720/amino acid adenylation domain-containing protein</fullName>
    </submittedName>
</protein>
<keyword evidence="3" id="KW-0597">Phosphoprotein</keyword>
<dbReference type="GO" id="GO:0031177">
    <property type="term" value="F:phosphopantetheine binding"/>
    <property type="evidence" value="ECO:0007669"/>
    <property type="project" value="TreeGrafter"/>
</dbReference>
<dbReference type="UniPathway" id="UPA00011"/>
<reference evidence="8" key="1">
    <citation type="submission" date="2017-06" db="EMBL/GenBank/DDBJ databases">
        <authorList>
            <person name="Varghese N."/>
            <person name="Submissions S."/>
        </authorList>
    </citation>
    <scope>NUCLEOTIDE SEQUENCE [LARGE SCALE GENOMIC DNA]</scope>
    <source>
        <strain evidence="8">JCM 23211</strain>
    </source>
</reference>
<feature type="domain" description="Carrier" evidence="6">
    <location>
        <begin position="1014"/>
        <end position="1088"/>
    </location>
</feature>
<dbReference type="CDD" id="cd19531">
    <property type="entry name" value="LCL_NRPS-like"/>
    <property type="match status" value="1"/>
</dbReference>
<dbReference type="NCBIfam" id="TIGR01720">
    <property type="entry name" value="NRPS-para261"/>
    <property type="match status" value="1"/>
</dbReference>
<dbReference type="Gene3D" id="3.30.300.30">
    <property type="match status" value="1"/>
</dbReference>
<sequence length="2010" mass="219933">MRSLDAVEAALRLRLLTEGVVTDGGAVPSRSNPERAVLSSAQQGVWTYQELVPDSVVYNLCLALTFDGLVDDLALEQAFAAVVERHEILRTTYHSDAAGSPYQRIHASLPHRSTRIDVGDGPDAVQRYRDLLDDLVAEPFDLAVESSLRLTVARMGDDRTVAIVLMQHIAWDGMTLQALSRDVEQFYRLALDGKLDAEPLALQVADFAEWENAEFDKTDQTPAVSFWENTWRSELDALQLPYDRRPAHASSRGARLDRSLDVAAAENLRGLSTRLRATPFEVFLAAYYVALRQITGQHDLVVGTTVANREAAGQELLIGNLSNMVALRFDSDDSRTFADLVGHVHQVKTDAFRHKHFPYEEVVRIAKRVNPTVGNQLFDTMVLFLDQKIDGPTLPGCTTTWELVDNGSALLPIAVEAFLLADRVDVQITFQTDLFGPETIARLHEYIDQVLTRATASTAIGDLAALSSSDSARVDRWTSGPAMEITPTTVDAMTREAAQKYPDRIAVVFGDVQLTYGQFDSAVNKFARALLDRGIRPGDFVAVHADRSEWLAVIVAGLLRAGGVYVPIDPDYPADRVEYIVDDARPAIVVRHLTAERTPPALNVPVLDLADPAVVAEIEDTDGDSVRQDELERQTVPGEPAYLIYTSGTTGKPKGVVIDHRAVSNRVQWMRNHFGMIETERVLQKTPIGFDVSVCEIIAAVSSGASLVLAQPGWWWMDAHALTDFIEKYRITVLSFVPTMLRAFLDAGTGDDRLRSVRFLFCGGEAVSPWLADEAGRAFDCPVIGLYGPSEATMDITYEDFSGITDDTQFRSSLIGIPESNSSVWVLDSALRQVPQGVTAELYVGGVQLAIGYHDRPGLTAGAFVANPFSEPGDRMYRTGDLVRWSPTGRLEFIGRADDQVKIRGHRIELGEIGTVLRQVPGVMSAAATAIPRDAGPVLAAYYIADTGTEEITDEQHADDIKSYLAQRLPSYMVPTILVKMTSLPFTANGKLDQKALPIPDFGDKSGTGRALRGETEHIVAEIVRATLEIPEATVLGADDDFLGLGGDSISAIRMAAALKKRGLHVTTKALFEARTIALIAAATEQSAVDDAPPLVVVETETGEVPLNPVAAMLIDKVVDYSGYCQATAVVTPADATADRLAEVLDKLVAAHPMLSASVGRGADGQAVFVVPEDPVTAALTEVVLPPDGSVEDVLAVQLRAAGSRMNPGVGHVVEVVWINRGNETPGRLLLVIHHLVVDGVSWRVIGDDLRRFWSGGGVDEVVSTSVKQWNTSLTDLALSSRFTEQIDFWSGPGVPEPTLGTRLFDPAVDLVSTVREVTVTLGPEETEALTDTVPRAFRCDLVDVQLAALVVAVRRHRGGGALSVNLERHGREEALFSDADLSDTVGWFTSIYPVTFTDSSVDMVDAIKSVKEDLLAVPDAGIGWGLLRWLNKDTRSLLSERTEPRVSFNYMGRFALGDEQTRDWGPAPEFPYLSGYADENMPSAAILDVNTVTLVDGDEARLEASFRFPEGVLTGVAAQEIADSWVTALREITAELRRDPQEHRTPSDVLAEGVTQLDLDGWQKQYGDVVDVYPLAPMQEAMYLAGVTSAGDVYSVQMLIGVRGDLDTPRLVESMNLVADRYPNLRVSIGLSRAGKPVGIVPAHIELEVRELDFATGVGDVPEALEQLLDEDMARHFDVSAGPLLRAMVVHLPDDEHLMVLTAHHIISDGWSGQLMPGEVFVDYATRVGSDALEPSTAFAEFVTLIRDRRQEADQAWARYLAPVSEPTIVAPEHSSGEMPVDHEFEIAPDIVERLRAIATDGATTLSSVCQLAWANVLRQFTGQRRIVFGEVVAGRPTDIDDIDSAVGSYANTVPRVFDLVDDRSWREHLDVLQRERVELMEYEQYSITEAHRVTGVRRLFDTMIAFQSYPSGRAEMERLLNRRGLDLVSFSARGESEHALRLTVFPDDGLRIVLSYAATSFDMSDVEIIESAFDGTLRSIAEQPDAPLGDADVLDENDQAYLTMRRSW</sequence>
<dbReference type="GO" id="GO:0008610">
    <property type="term" value="P:lipid biosynthetic process"/>
    <property type="evidence" value="ECO:0007669"/>
    <property type="project" value="UniProtKB-ARBA"/>
</dbReference>
<dbReference type="GO" id="GO:0017000">
    <property type="term" value="P:antibiotic biosynthetic process"/>
    <property type="evidence" value="ECO:0007669"/>
    <property type="project" value="UniProtKB-KW"/>
</dbReference>
<gene>
    <name evidence="7" type="ORF">SAMN05421642_12820</name>
</gene>
<dbReference type="PANTHER" id="PTHR45527">
    <property type="entry name" value="NONRIBOSOMAL PEPTIDE SYNTHETASE"/>
    <property type="match status" value="1"/>
</dbReference>
<dbReference type="GO" id="GO:0043041">
    <property type="term" value="P:amino acid activation for nonribosomal peptide biosynthetic process"/>
    <property type="evidence" value="ECO:0007669"/>
    <property type="project" value="TreeGrafter"/>
</dbReference>
<dbReference type="PROSITE" id="PS00012">
    <property type="entry name" value="PHOSPHOPANTETHEINE"/>
    <property type="match status" value="1"/>
</dbReference>
<organism evidence="7 8">
    <name type="scientific">Rhodococcoides kyotonense</name>
    <dbReference type="NCBI Taxonomy" id="398843"/>
    <lineage>
        <taxon>Bacteria</taxon>
        <taxon>Bacillati</taxon>
        <taxon>Actinomycetota</taxon>
        <taxon>Actinomycetes</taxon>
        <taxon>Mycobacteriales</taxon>
        <taxon>Nocardiaceae</taxon>
        <taxon>Rhodococcoides</taxon>
    </lineage>
</organism>
<dbReference type="GO" id="GO:0005737">
    <property type="term" value="C:cytoplasm"/>
    <property type="evidence" value="ECO:0007669"/>
    <property type="project" value="TreeGrafter"/>
</dbReference>
<dbReference type="NCBIfam" id="TIGR01733">
    <property type="entry name" value="AA-adenyl-dom"/>
    <property type="match status" value="1"/>
</dbReference>
<dbReference type="Gene3D" id="3.30.559.10">
    <property type="entry name" value="Chloramphenicol acetyltransferase-like domain"/>
    <property type="match status" value="3"/>
</dbReference>
<evidence type="ECO:0000313" key="7">
    <source>
        <dbReference type="EMBL" id="SNT49256.1"/>
    </source>
</evidence>
<dbReference type="Gene3D" id="3.40.50.12780">
    <property type="entry name" value="N-terminal domain of ligase-like"/>
    <property type="match status" value="1"/>
</dbReference>
<dbReference type="InterPro" id="IPR025110">
    <property type="entry name" value="AMP-bd_C"/>
</dbReference>
<dbReference type="Pfam" id="PF00668">
    <property type="entry name" value="Condensation"/>
    <property type="match status" value="3"/>
</dbReference>
<dbReference type="InterPro" id="IPR023213">
    <property type="entry name" value="CAT-like_dom_sf"/>
</dbReference>
<dbReference type="InterPro" id="IPR010060">
    <property type="entry name" value="NRPS_synth"/>
</dbReference>
<comment type="cofactor">
    <cofactor evidence="1">
        <name>pantetheine 4'-phosphate</name>
        <dbReference type="ChEBI" id="CHEBI:47942"/>
    </cofactor>
</comment>
<proteinExistence type="predicted"/>
<dbReference type="InterPro" id="IPR009081">
    <property type="entry name" value="PP-bd_ACP"/>
</dbReference>
<dbReference type="EMBL" id="FZOW01000028">
    <property type="protein sequence ID" value="SNT49256.1"/>
    <property type="molecule type" value="Genomic_DNA"/>
</dbReference>
<dbReference type="SUPFAM" id="SSF52777">
    <property type="entry name" value="CoA-dependent acyltransferases"/>
    <property type="match status" value="6"/>
</dbReference>
<dbReference type="PROSITE" id="PS50075">
    <property type="entry name" value="CARRIER"/>
    <property type="match status" value="1"/>
</dbReference>
<dbReference type="InterPro" id="IPR036736">
    <property type="entry name" value="ACP-like_sf"/>
</dbReference>
<name>A0A239N2S7_9NOCA</name>
<evidence type="ECO:0000256" key="5">
    <source>
        <dbReference type="ARBA" id="ARBA00023194"/>
    </source>
</evidence>
<evidence type="ECO:0000256" key="1">
    <source>
        <dbReference type="ARBA" id="ARBA00001957"/>
    </source>
</evidence>
<dbReference type="InterPro" id="IPR020845">
    <property type="entry name" value="AMP-binding_CS"/>
</dbReference>
<keyword evidence="4" id="KW-0677">Repeat</keyword>
<evidence type="ECO:0000313" key="8">
    <source>
        <dbReference type="Proteomes" id="UP000198327"/>
    </source>
</evidence>
<evidence type="ECO:0000256" key="3">
    <source>
        <dbReference type="ARBA" id="ARBA00022553"/>
    </source>
</evidence>
<dbReference type="Pfam" id="PF00501">
    <property type="entry name" value="AMP-binding"/>
    <property type="match status" value="1"/>
</dbReference>
<evidence type="ECO:0000256" key="2">
    <source>
        <dbReference type="ARBA" id="ARBA00022450"/>
    </source>
</evidence>
<accession>A0A239N2S7</accession>
<keyword evidence="5" id="KW-0045">Antibiotic biosynthesis</keyword>
<dbReference type="SUPFAM" id="SSF56801">
    <property type="entry name" value="Acetyl-CoA synthetase-like"/>
    <property type="match status" value="1"/>
</dbReference>
<dbReference type="Gene3D" id="1.10.1200.10">
    <property type="entry name" value="ACP-like"/>
    <property type="match status" value="1"/>
</dbReference>
<evidence type="ECO:0000259" key="6">
    <source>
        <dbReference type="PROSITE" id="PS50075"/>
    </source>
</evidence>
<dbReference type="RefSeq" id="WP_089252331.1">
    <property type="nucleotide sequence ID" value="NZ_FZOW01000028.1"/>
</dbReference>
<dbReference type="GO" id="GO:0003824">
    <property type="term" value="F:catalytic activity"/>
    <property type="evidence" value="ECO:0007669"/>
    <property type="project" value="InterPro"/>
</dbReference>
<dbReference type="Pfam" id="PF13193">
    <property type="entry name" value="AMP-binding_C"/>
    <property type="match status" value="1"/>
</dbReference>
<keyword evidence="8" id="KW-1185">Reference proteome</keyword>
<dbReference type="OrthoDB" id="2472181at2"/>
<dbReference type="CDD" id="cd05930">
    <property type="entry name" value="A_NRPS"/>
    <property type="match status" value="1"/>
</dbReference>
<dbReference type="SUPFAM" id="SSF47336">
    <property type="entry name" value="ACP-like"/>
    <property type="match status" value="1"/>
</dbReference>
<dbReference type="InterPro" id="IPR006162">
    <property type="entry name" value="Ppantetheine_attach_site"/>
</dbReference>
<dbReference type="InterPro" id="IPR042099">
    <property type="entry name" value="ANL_N_sf"/>
</dbReference>
<dbReference type="Pfam" id="PF00550">
    <property type="entry name" value="PP-binding"/>
    <property type="match status" value="1"/>
</dbReference>
<dbReference type="Gene3D" id="3.30.559.30">
    <property type="entry name" value="Nonribosomal peptide synthetase, condensation domain"/>
    <property type="match status" value="3"/>
</dbReference>
<dbReference type="PANTHER" id="PTHR45527:SF1">
    <property type="entry name" value="FATTY ACID SYNTHASE"/>
    <property type="match status" value="1"/>
</dbReference>